<evidence type="ECO:0000259" key="4">
    <source>
        <dbReference type="Pfam" id="PF11380"/>
    </source>
</evidence>
<evidence type="ECO:0000313" key="7">
    <source>
        <dbReference type="Proteomes" id="UP000661649"/>
    </source>
</evidence>
<name>A0ABR7P9X8_9FIRM</name>
<evidence type="ECO:0000313" key="6">
    <source>
        <dbReference type="EMBL" id="MBC8627661.1"/>
    </source>
</evidence>
<evidence type="ECO:0000256" key="1">
    <source>
        <dbReference type="ARBA" id="ARBA00007583"/>
    </source>
</evidence>
<evidence type="ECO:0000259" key="5">
    <source>
        <dbReference type="Pfam" id="PF17101"/>
    </source>
</evidence>
<dbReference type="Pfam" id="PF17101">
    <property type="entry name" value="Stealth_CR1"/>
    <property type="match status" value="1"/>
</dbReference>
<keyword evidence="2" id="KW-0808">Transferase</keyword>
<dbReference type="EMBL" id="JACRTP010000001">
    <property type="protein sequence ID" value="MBC8627661.1"/>
    <property type="molecule type" value="Genomic_DNA"/>
</dbReference>
<dbReference type="InterPro" id="IPR021520">
    <property type="entry name" value="Stealth_CR2"/>
</dbReference>
<reference evidence="6 7" key="1">
    <citation type="submission" date="2020-08" db="EMBL/GenBank/DDBJ databases">
        <title>Genome public.</title>
        <authorList>
            <person name="Liu C."/>
            <person name="Sun Q."/>
        </authorList>
    </citation>
    <scope>NUCLEOTIDE SEQUENCE [LARGE SCALE GENOMIC DNA]</scope>
    <source>
        <strain evidence="6 7">3_YM_SP_D4_24.mj</strain>
    </source>
</reference>
<dbReference type="PANTHER" id="PTHR24045:SF0">
    <property type="entry name" value="N-ACETYLGLUCOSAMINE-1-PHOSPHOTRANSFERASE SUBUNITS ALPHA_BETA"/>
    <property type="match status" value="1"/>
</dbReference>
<comment type="similarity">
    <text evidence="1">Belongs to the stealth family.</text>
</comment>
<dbReference type="InterPro" id="IPR031358">
    <property type="entry name" value="Stealth_CR1"/>
</dbReference>
<sequence>MEIDLVIPWVDGNDPKWLAEKRACLKEEEGDGRANRFREWDNLEYLFRGIEKNLPWIRKIHFITWGHVPKWMKVNHPKLNIVKHTDYIPKEYLPTYNSHVIELNLHRIPDLAEHFIYANDDTFFVAPMRQEHFFKNGLPCDCPLERVHVFKKGGIDHIVANDLELLNDHFLKKDTLKKYRKKWFSLNYKRLLLKNIYMLGVKQFPGFVNPHIPLAYLKSTFEEVWEKEPEVLEETCKHKLRNNMDVNQWLCRYWQFAKGQFEPGNPYIGKFYSIGKDDELIEQALKTKQYKMLCLSDDKPELEFEKEKEWLKKLLQSYFPEKSSFEK</sequence>
<feature type="domain" description="Stealth protein CR1 conserved region 1" evidence="5">
    <location>
        <begin position="2"/>
        <end position="25"/>
    </location>
</feature>
<proteinExistence type="inferred from homology"/>
<gene>
    <name evidence="6" type="ORF">H8712_03325</name>
</gene>
<dbReference type="Pfam" id="PF11380">
    <property type="entry name" value="Stealth_CR2"/>
    <property type="match status" value="1"/>
</dbReference>
<keyword evidence="3" id="KW-0270">Exopolysaccharide synthesis</keyword>
<accession>A0ABR7P9X8</accession>
<dbReference type="PANTHER" id="PTHR24045">
    <property type="match status" value="1"/>
</dbReference>
<keyword evidence="7" id="KW-1185">Reference proteome</keyword>
<evidence type="ECO:0000256" key="3">
    <source>
        <dbReference type="ARBA" id="ARBA00023169"/>
    </source>
</evidence>
<dbReference type="InterPro" id="IPR047141">
    <property type="entry name" value="Stealth"/>
</dbReference>
<dbReference type="Proteomes" id="UP000661649">
    <property type="component" value="Unassembled WGS sequence"/>
</dbReference>
<organism evidence="6 7">
    <name type="scientific">Blautia stercoris</name>
    <dbReference type="NCBI Taxonomy" id="871664"/>
    <lineage>
        <taxon>Bacteria</taxon>
        <taxon>Bacillati</taxon>
        <taxon>Bacillota</taxon>
        <taxon>Clostridia</taxon>
        <taxon>Lachnospirales</taxon>
        <taxon>Lachnospiraceae</taxon>
        <taxon>Blautia</taxon>
    </lineage>
</organism>
<feature type="domain" description="Stealth protein CR2 conserved region 2" evidence="4">
    <location>
        <begin position="36"/>
        <end position="136"/>
    </location>
</feature>
<comment type="caution">
    <text evidence="6">The sequence shown here is derived from an EMBL/GenBank/DDBJ whole genome shotgun (WGS) entry which is preliminary data.</text>
</comment>
<protein>
    <submittedName>
        <fullName evidence="6">Stealth CR1 domain-containing protein</fullName>
    </submittedName>
</protein>
<dbReference type="RefSeq" id="WP_187558207.1">
    <property type="nucleotide sequence ID" value="NZ_JACRTP010000001.1"/>
</dbReference>
<evidence type="ECO:0000256" key="2">
    <source>
        <dbReference type="ARBA" id="ARBA00022679"/>
    </source>
</evidence>